<dbReference type="Pfam" id="PF00646">
    <property type="entry name" value="F-box"/>
    <property type="match status" value="2"/>
</dbReference>
<dbReference type="InterPro" id="IPR017451">
    <property type="entry name" value="F-box-assoc_interact_dom"/>
</dbReference>
<dbReference type="NCBIfam" id="TIGR01640">
    <property type="entry name" value="F_box_assoc_1"/>
    <property type="match status" value="2"/>
</dbReference>
<dbReference type="InterPro" id="IPR006527">
    <property type="entry name" value="F-box-assoc_dom_typ1"/>
</dbReference>
<dbReference type="PROSITE" id="PS50181">
    <property type="entry name" value="FBOX"/>
    <property type="match status" value="2"/>
</dbReference>
<comment type="caution">
    <text evidence="2">The sequence shown here is derived from an EMBL/GenBank/DDBJ whole genome shotgun (WGS) entry which is preliminary data.</text>
</comment>
<dbReference type="InterPro" id="IPR036047">
    <property type="entry name" value="F-box-like_dom_sf"/>
</dbReference>
<dbReference type="Proteomes" id="UP000823674">
    <property type="component" value="Chromosome A05"/>
</dbReference>
<organism evidence="2 3">
    <name type="scientific">Brassica rapa subsp. trilocularis</name>
    <dbReference type="NCBI Taxonomy" id="1813537"/>
    <lineage>
        <taxon>Eukaryota</taxon>
        <taxon>Viridiplantae</taxon>
        <taxon>Streptophyta</taxon>
        <taxon>Embryophyta</taxon>
        <taxon>Tracheophyta</taxon>
        <taxon>Spermatophyta</taxon>
        <taxon>Magnoliopsida</taxon>
        <taxon>eudicotyledons</taxon>
        <taxon>Gunneridae</taxon>
        <taxon>Pentapetalae</taxon>
        <taxon>rosids</taxon>
        <taxon>malvids</taxon>
        <taxon>Brassicales</taxon>
        <taxon>Brassicaceae</taxon>
        <taxon>Brassiceae</taxon>
        <taxon>Brassica</taxon>
    </lineage>
</organism>
<dbReference type="EMBL" id="JADBGQ010000005">
    <property type="protein sequence ID" value="KAG5398491.1"/>
    <property type="molecule type" value="Genomic_DNA"/>
</dbReference>
<feature type="domain" description="F-box" evidence="1">
    <location>
        <begin position="389"/>
        <end position="435"/>
    </location>
</feature>
<dbReference type="Pfam" id="PF07734">
    <property type="entry name" value="FBA_1"/>
    <property type="match status" value="2"/>
</dbReference>
<keyword evidence="3" id="KW-1185">Reference proteome</keyword>
<dbReference type="PANTHER" id="PTHR47993">
    <property type="entry name" value="OS09G0372900 PROTEIN-RELATED"/>
    <property type="match status" value="1"/>
</dbReference>
<dbReference type="InterPro" id="IPR050233">
    <property type="entry name" value="A_thaliana_F-box"/>
</dbReference>
<gene>
    <name evidence="2" type="primary">A05p042730.1_BraROA</name>
    <name evidence="2" type="ORF">IGI04_020305</name>
</gene>
<accession>A0ABQ7MIC3</accession>
<evidence type="ECO:0000313" key="2">
    <source>
        <dbReference type="EMBL" id="KAG5398491.1"/>
    </source>
</evidence>
<dbReference type="SMART" id="SM00256">
    <property type="entry name" value="FBOX"/>
    <property type="match status" value="2"/>
</dbReference>
<sequence length="737" mass="85809">MMDSTKTKKAIAAHDQEELPWEMIEEILSHVPPISLVRFRTVCKRWNALHNDKTFLNNHKFTFRFILTTKSKIYSVSIDPKILVRELTLEVPGTESHIKHLVDCNEFLLCGMDKVAAVWNPWFKQSRWIKVNASQPSSQVVGIGYVNNNMRADEKRYKTIGSYWTDHSEWETQDFSSEVWKDPKLTPIQGDKSLKDKAAIFFTKCGVSLHGNVYWIAFYDKTDTLYHLLNFDFSSERFYAYFCDLPCGMNHPRNALVLRVFRGDRFSLLKQCYKTKKIEIWVTKNKINVEDGNDVVWMNFRTLSIPNFPGLVSNEYSSSQPSYFIDDKRLVLCSCDETGHPWIYVVEENKLISKVQLNDVFDPWPLHCTYFPSLVPTMDSTKTIKEIGVQDQEQLPWELVEEILTHVPPISLVRFRTVCKRWDDLFNDKTFIDNHKLTFRFILATKSKIYSKKEAVVWNPWLKQSRWIKADVSQSSLEVDGIGYDNNNDNKMRAEERRYKTIGSYLKNHSVWKTQDFSCDVWKDLKLKARRGDKSLKDTVTNLFTRCGVSLHGNLYWIAFCDKTDLLYHLINFDFSSERFYTFFCDLPCGMNHPRNALVLPTKKIEIWVTKNKINVEDGADVVWMNFRTLSIPNFPGLVSNEYSSSQPSYFIDDKRLVMCSCDETGHPWIYILKENKLISKVKLNSVVDPWPVHCTYFPSLVPVPGSPIEEALLQCWVCGSIRPDPLRPAADVFDGH</sequence>
<dbReference type="CDD" id="cd22157">
    <property type="entry name" value="F-box_AtFBW1-like"/>
    <property type="match status" value="2"/>
</dbReference>
<proteinExistence type="predicted"/>
<dbReference type="PANTHER" id="PTHR47993:SF392">
    <property type="entry name" value="F-BOX DOMAIN-CONTAINING PROTEIN"/>
    <property type="match status" value="1"/>
</dbReference>
<name>A0ABQ7MIC3_BRACM</name>
<dbReference type="InterPro" id="IPR001810">
    <property type="entry name" value="F-box_dom"/>
</dbReference>
<reference evidence="2 3" key="1">
    <citation type="submission" date="2021-03" db="EMBL/GenBank/DDBJ databases">
        <authorList>
            <person name="King G.J."/>
            <person name="Bancroft I."/>
            <person name="Baten A."/>
            <person name="Bloomfield J."/>
            <person name="Borpatragohain P."/>
            <person name="He Z."/>
            <person name="Irish N."/>
            <person name="Irwin J."/>
            <person name="Liu K."/>
            <person name="Mauleon R.P."/>
            <person name="Moore J."/>
            <person name="Morris R."/>
            <person name="Ostergaard L."/>
            <person name="Wang B."/>
            <person name="Wells R."/>
        </authorList>
    </citation>
    <scope>NUCLEOTIDE SEQUENCE [LARGE SCALE GENOMIC DNA]</scope>
    <source>
        <strain evidence="2">R-o-18</strain>
        <tissue evidence="2">Leaf</tissue>
    </source>
</reference>
<dbReference type="Gene3D" id="1.20.1280.50">
    <property type="match status" value="2"/>
</dbReference>
<feature type="domain" description="F-box" evidence="1">
    <location>
        <begin position="13"/>
        <end position="59"/>
    </location>
</feature>
<dbReference type="SUPFAM" id="SSF81383">
    <property type="entry name" value="F-box domain"/>
    <property type="match status" value="2"/>
</dbReference>
<evidence type="ECO:0000259" key="1">
    <source>
        <dbReference type="PROSITE" id="PS50181"/>
    </source>
</evidence>
<protein>
    <recommendedName>
        <fullName evidence="1">F-box domain-containing protein</fullName>
    </recommendedName>
</protein>
<evidence type="ECO:0000313" key="3">
    <source>
        <dbReference type="Proteomes" id="UP000823674"/>
    </source>
</evidence>